<evidence type="ECO:0000313" key="3">
    <source>
        <dbReference type="EMBL" id="KAK0609562.1"/>
    </source>
</evidence>
<dbReference type="Pfam" id="PF26640">
    <property type="entry name" value="DUF8212"/>
    <property type="match status" value="1"/>
</dbReference>
<protein>
    <submittedName>
        <fullName evidence="3">Heterokaryon incompatibility protein-domain-containing protein</fullName>
    </submittedName>
</protein>
<comment type="caution">
    <text evidence="3">The sequence shown here is derived from an EMBL/GenBank/DDBJ whole genome shotgun (WGS) entry which is preliminary data.</text>
</comment>
<feature type="domain" description="DUF8212" evidence="2">
    <location>
        <begin position="236"/>
        <end position="258"/>
    </location>
</feature>
<keyword evidence="4" id="KW-1185">Reference proteome</keyword>
<dbReference type="EMBL" id="JAULSR010000013">
    <property type="protein sequence ID" value="KAK0609562.1"/>
    <property type="molecule type" value="Genomic_DNA"/>
</dbReference>
<dbReference type="Pfam" id="PF06985">
    <property type="entry name" value="HET"/>
    <property type="match status" value="1"/>
</dbReference>
<evidence type="ECO:0000313" key="4">
    <source>
        <dbReference type="Proteomes" id="UP001174934"/>
    </source>
</evidence>
<dbReference type="Proteomes" id="UP001174934">
    <property type="component" value="Unassembled WGS sequence"/>
</dbReference>
<proteinExistence type="predicted"/>
<dbReference type="AlphaFoldDB" id="A0AA39TG84"/>
<gene>
    <name evidence="3" type="ORF">B0T17DRAFT_594064</name>
</gene>
<accession>A0AA39TG84</accession>
<organism evidence="3 4">
    <name type="scientific">Bombardia bombarda</name>
    <dbReference type="NCBI Taxonomy" id="252184"/>
    <lineage>
        <taxon>Eukaryota</taxon>
        <taxon>Fungi</taxon>
        <taxon>Dikarya</taxon>
        <taxon>Ascomycota</taxon>
        <taxon>Pezizomycotina</taxon>
        <taxon>Sordariomycetes</taxon>
        <taxon>Sordariomycetidae</taxon>
        <taxon>Sordariales</taxon>
        <taxon>Lasiosphaeriaceae</taxon>
        <taxon>Bombardia</taxon>
    </lineage>
</organism>
<sequence>MWLINTDTRLLEEFYDDEIPKYAILSHTWQEKGEVSFQQWQSGDYQELPGFTKIDRCCQIAKDMGYDYVWVDTCCIDKSSSAELQEAINSMFKWYEASEVCLVYFADVIAGEDHKLPESKFRKSRWFTRGWTLQELLAPMKLLLFDKDWIPFGQVGISWKVPEFRVPYFERIISSITGIPDTTFGESHLDGGNSSIAQKMSWAANRTTKRSEDMAYCLLGIFDINMPLLYGEGGKRAFARLQEEIIKMSDDESIFAWHFESIPNCSVFLGFTQPGLWKRGFS</sequence>
<name>A0AA39TG84_9PEZI</name>
<evidence type="ECO:0000259" key="2">
    <source>
        <dbReference type="Pfam" id="PF26640"/>
    </source>
</evidence>
<reference evidence="3" key="1">
    <citation type="submission" date="2023-06" db="EMBL/GenBank/DDBJ databases">
        <title>Genome-scale phylogeny and comparative genomics of the fungal order Sordariales.</title>
        <authorList>
            <consortium name="Lawrence Berkeley National Laboratory"/>
            <person name="Hensen N."/>
            <person name="Bonometti L."/>
            <person name="Westerberg I."/>
            <person name="Brannstrom I.O."/>
            <person name="Guillou S."/>
            <person name="Cros-Aarteil S."/>
            <person name="Calhoun S."/>
            <person name="Haridas S."/>
            <person name="Kuo A."/>
            <person name="Mondo S."/>
            <person name="Pangilinan J."/>
            <person name="Riley R."/>
            <person name="LaButti K."/>
            <person name="Andreopoulos B."/>
            <person name="Lipzen A."/>
            <person name="Chen C."/>
            <person name="Yanf M."/>
            <person name="Daum C."/>
            <person name="Ng V."/>
            <person name="Clum A."/>
            <person name="Steindorff A."/>
            <person name="Ohm R."/>
            <person name="Martin F."/>
            <person name="Silar P."/>
            <person name="Natvig D."/>
            <person name="Lalanne C."/>
            <person name="Gautier V."/>
            <person name="Ament-velasquez S.L."/>
            <person name="Kruys A."/>
            <person name="Hutchinson M.I."/>
            <person name="Powell A.J."/>
            <person name="Barry K."/>
            <person name="Miller A.N."/>
            <person name="Grigoriev I.V."/>
            <person name="Debuchy R."/>
            <person name="Gladieux P."/>
            <person name="Thoren M.H."/>
            <person name="Johannesson H."/>
        </authorList>
    </citation>
    <scope>NUCLEOTIDE SEQUENCE</scope>
    <source>
        <strain evidence="3">SMH3391-2</strain>
    </source>
</reference>
<dbReference type="PANTHER" id="PTHR10622:SF10">
    <property type="entry name" value="HET DOMAIN-CONTAINING PROTEIN"/>
    <property type="match status" value="1"/>
</dbReference>
<feature type="domain" description="Heterokaryon incompatibility" evidence="1">
    <location>
        <begin position="22"/>
        <end position="107"/>
    </location>
</feature>
<evidence type="ECO:0000259" key="1">
    <source>
        <dbReference type="Pfam" id="PF06985"/>
    </source>
</evidence>
<dbReference type="InterPro" id="IPR058525">
    <property type="entry name" value="DUF8212"/>
</dbReference>
<dbReference type="InterPro" id="IPR010730">
    <property type="entry name" value="HET"/>
</dbReference>
<dbReference type="PANTHER" id="PTHR10622">
    <property type="entry name" value="HET DOMAIN-CONTAINING PROTEIN"/>
    <property type="match status" value="1"/>
</dbReference>